<keyword evidence="1" id="KW-1133">Transmembrane helix</keyword>
<evidence type="ECO:0000256" key="1">
    <source>
        <dbReference type="SAM" id="Phobius"/>
    </source>
</evidence>
<dbReference type="Proteomes" id="UP000195012">
    <property type="component" value="Unassembled WGS sequence"/>
</dbReference>
<accession>A0A1Y3DMZ6</accession>
<sequence>MSVDINSFASEALKTINNEFPNVLLADGVTANPGVIPVLAIALLVIYMGLMLSVGVPLNQGEVVNPDYMFFPVDDEMSHSGTAGGNPEILEINELD</sequence>
<dbReference type="VEuPathDB" id="PlasmoDB:PKA1H_120050900"/>
<evidence type="ECO:0000313" key="3">
    <source>
        <dbReference type="Proteomes" id="UP000195012"/>
    </source>
</evidence>
<proteinExistence type="predicted"/>
<dbReference type="VEuPathDB" id="PlasmoDB:PKNH_1246300"/>
<reference evidence="2 3" key="1">
    <citation type="submission" date="2017-05" db="EMBL/GenBank/DDBJ databases">
        <title>PacBio assembly of a Plasmodium knowlesi genome sequence with Hi-C correction and manual annotation of the SICAvar gene family.</title>
        <authorList>
            <person name="Lapp S.A."/>
            <person name="Geraldo J.A."/>
            <person name="Chien J.-T."/>
            <person name="Ay F."/>
            <person name="Pakala S.B."/>
            <person name="Batugedara G."/>
            <person name="Humphrey J.C."/>
            <person name="Debarry J.D."/>
            <person name="Le Roch K.G."/>
            <person name="Galinski M.R."/>
            <person name="Kissinger J.C."/>
        </authorList>
    </citation>
    <scope>NUCLEOTIDE SEQUENCE [LARGE SCALE GENOMIC DNA]</scope>
    <source>
        <strain evidence="3">Malayan Strain Pk1 (A+)</strain>
    </source>
</reference>
<dbReference type="VEuPathDB" id="PlasmoDB:PKNOH_S110117200"/>
<keyword evidence="1" id="KW-0812">Transmembrane</keyword>
<name>A0A1Y3DMZ6_PLAKN</name>
<evidence type="ECO:0000313" key="2">
    <source>
        <dbReference type="EMBL" id="OTN65549.1"/>
    </source>
</evidence>
<keyword evidence="1" id="KW-0472">Membrane</keyword>
<organism evidence="2 3">
    <name type="scientific">Plasmodium knowlesi</name>
    <dbReference type="NCBI Taxonomy" id="5850"/>
    <lineage>
        <taxon>Eukaryota</taxon>
        <taxon>Sar</taxon>
        <taxon>Alveolata</taxon>
        <taxon>Apicomplexa</taxon>
        <taxon>Aconoidasida</taxon>
        <taxon>Haemosporida</taxon>
        <taxon>Plasmodiidae</taxon>
        <taxon>Plasmodium</taxon>
        <taxon>Plasmodium (Plasmodium)</taxon>
    </lineage>
</organism>
<dbReference type="EMBL" id="NETL01000025">
    <property type="protein sequence ID" value="OTN65549.1"/>
    <property type="molecule type" value="Genomic_DNA"/>
</dbReference>
<gene>
    <name evidence="2" type="ORF">PKNOH_S110117200</name>
</gene>
<dbReference type="OMA" id="FEQPEIN"/>
<protein>
    <submittedName>
        <fullName evidence="2">Uncharacterized protein</fullName>
    </submittedName>
</protein>
<feature type="transmembrane region" description="Helical" evidence="1">
    <location>
        <begin position="34"/>
        <end position="56"/>
    </location>
</feature>
<comment type="caution">
    <text evidence="2">The sequence shown here is derived from an EMBL/GenBank/DDBJ whole genome shotgun (WGS) entry which is preliminary data.</text>
</comment>
<dbReference type="AlphaFoldDB" id="A0A1Y3DMZ6"/>
<dbReference type="OrthoDB" id="387088at2759"/>